<organism evidence="1 2">
    <name type="scientific">Exaiptasia diaphana</name>
    <name type="common">Tropical sea anemone</name>
    <name type="synonym">Aiptasia pulchella</name>
    <dbReference type="NCBI Taxonomy" id="2652724"/>
    <lineage>
        <taxon>Eukaryota</taxon>
        <taxon>Metazoa</taxon>
        <taxon>Cnidaria</taxon>
        <taxon>Anthozoa</taxon>
        <taxon>Hexacorallia</taxon>
        <taxon>Actiniaria</taxon>
        <taxon>Aiptasiidae</taxon>
        <taxon>Exaiptasia</taxon>
    </lineage>
</organism>
<dbReference type="AlphaFoldDB" id="A0A913YHK0"/>
<dbReference type="GO" id="GO:0005096">
    <property type="term" value="F:GTPase activator activity"/>
    <property type="evidence" value="ECO:0007669"/>
    <property type="project" value="InterPro"/>
</dbReference>
<dbReference type="Proteomes" id="UP000887567">
    <property type="component" value="Unplaced"/>
</dbReference>
<dbReference type="EnsemblMetazoa" id="XM_028658085.1">
    <property type="protein sequence ID" value="XP_028513886.1"/>
    <property type="gene ID" value="LOC114574723"/>
</dbReference>
<dbReference type="RefSeq" id="XP_028513886.1">
    <property type="nucleotide sequence ID" value="XM_028658085.1"/>
</dbReference>
<dbReference type="PANTHER" id="PTHR10063">
    <property type="entry name" value="TUBERIN"/>
    <property type="match status" value="1"/>
</dbReference>
<dbReference type="OMA" id="EDQISHA"/>
<dbReference type="GeneID" id="114574723"/>
<dbReference type="KEGG" id="epa:114574723"/>
<name>A0A913YHK0_EXADI</name>
<keyword evidence="2" id="KW-1185">Reference proteome</keyword>
<protein>
    <submittedName>
        <fullName evidence="1">Uncharacterized protein</fullName>
    </submittedName>
</protein>
<reference evidence="1" key="1">
    <citation type="submission" date="2022-11" db="UniProtKB">
        <authorList>
            <consortium name="EnsemblMetazoa"/>
        </authorList>
    </citation>
    <scope>IDENTIFICATION</scope>
</reference>
<evidence type="ECO:0000313" key="1">
    <source>
        <dbReference type="EnsemblMetazoa" id="XP_028513886.1"/>
    </source>
</evidence>
<sequence length="296" mass="34657">MFHSRKGHTDIKKNTQKFLDHKKETTGRLKALRLLLDVFDNAESKVFLEGHYCEIYYVFNDVFSIVEANLRQKGHKSDLDAVLYILEKILLLLPELIQRRWQFHSIGRIMLKLLHHGNTVKLRREGVRLFLLWFQCLQGNSDEFSQLMYASIIPGFPNPVDSINWEKSTLSKSEAEDIVYVIRGPETEDQISHASQSTFHLADKNSDDWCSREEIQPIFPLATNERSPSVDKLTKFFLDKVLESMSTGIVQTQWTDKRCYELSFAFIFNSFKKYYLPYIFSDWKPEPTLYEAKPGL</sequence>
<dbReference type="GO" id="GO:0005634">
    <property type="term" value="C:nucleus"/>
    <property type="evidence" value="ECO:0007669"/>
    <property type="project" value="InterPro"/>
</dbReference>
<proteinExistence type="predicted"/>
<dbReference type="OrthoDB" id="6021142at2759"/>
<evidence type="ECO:0000313" key="2">
    <source>
        <dbReference type="Proteomes" id="UP000887567"/>
    </source>
</evidence>
<accession>A0A913YHK0</accession>
<dbReference type="GO" id="GO:0005737">
    <property type="term" value="C:cytoplasm"/>
    <property type="evidence" value="ECO:0007669"/>
    <property type="project" value="TreeGrafter"/>
</dbReference>
<dbReference type="InterPro" id="IPR027107">
    <property type="entry name" value="Tuberin/Ral-act_asu"/>
</dbReference>
<dbReference type="PANTHER" id="PTHR10063:SF11">
    <property type="entry name" value="RHO GTPASE-ACTIVATING PROTEIN CG5521-RELATED"/>
    <property type="match status" value="1"/>
</dbReference>